<evidence type="ECO:0000313" key="2">
    <source>
        <dbReference type="Proteomes" id="UP000316426"/>
    </source>
</evidence>
<dbReference type="InterPro" id="IPR011856">
    <property type="entry name" value="tRNA_endonuc-like_dom_sf"/>
</dbReference>
<protein>
    <recommendedName>
        <fullName evidence="3">DUF91 domain-containing protein</fullName>
    </recommendedName>
</protein>
<name>A0A518KD39_9BACT</name>
<dbReference type="GO" id="GO:0003676">
    <property type="term" value="F:nucleic acid binding"/>
    <property type="evidence" value="ECO:0007669"/>
    <property type="project" value="InterPro"/>
</dbReference>
<dbReference type="Proteomes" id="UP000316426">
    <property type="component" value="Chromosome"/>
</dbReference>
<accession>A0A518KD39</accession>
<evidence type="ECO:0008006" key="3">
    <source>
        <dbReference type="Google" id="ProtNLM"/>
    </source>
</evidence>
<evidence type="ECO:0000313" key="1">
    <source>
        <dbReference type="EMBL" id="QDV75705.1"/>
    </source>
</evidence>
<organism evidence="1 2">
    <name type="scientific">Botrimarina mediterranea</name>
    <dbReference type="NCBI Taxonomy" id="2528022"/>
    <lineage>
        <taxon>Bacteria</taxon>
        <taxon>Pseudomonadati</taxon>
        <taxon>Planctomycetota</taxon>
        <taxon>Planctomycetia</taxon>
        <taxon>Pirellulales</taxon>
        <taxon>Lacipirellulaceae</taxon>
        <taxon>Botrimarina</taxon>
    </lineage>
</organism>
<dbReference type="Gene3D" id="3.40.1350.10">
    <property type="match status" value="1"/>
</dbReference>
<sequence>MLRIDRAQQSLSTLATPSFAGASITERYDLQEFIANSPEAFFGEVGERLFVIGKEIVPSKNVMDRVDLLCVDQEGATVIVELKRGNHKLHLLQAISYAGMLAEWSADDVLERLNEDQQEALAEFLDVEVSLLNRSQRIMLIAEGYDYALLVATEWLNEQFGVPITCCRVGMATDAASNAEYLVCSTVYPAPELAQQAAPRGRQAIERRSGGKWASWEDALASTENPIAEAFYRKQLDDGRENRLRYRLLRFRVHGKRRFVTELRRIGATAVQFGRFPGDLNFWRERISDPQSLATRVQDSEVRFHLRTETDFATFLDCLDGDLQRVDWLRETIELREDDEQ</sequence>
<dbReference type="KEGG" id="bmei:Spa11_39260"/>
<proteinExistence type="predicted"/>
<gene>
    <name evidence="1" type="ORF">Spa11_39260</name>
</gene>
<reference evidence="1 2" key="1">
    <citation type="submission" date="2019-02" db="EMBL/GenBank/DDBJ databases">
        <title>Deep-cultivation of Planctomycetes and their phenomic and genomic characterization uncovers novel biology.</title>
        <authorList>
            <person name="Wiegand S."/>
            <person name="Jogler M."/>
            <person name="Boedeker C."/>
            <person name="Pinto D."/>
            <person name="Vollmers J."/>
            <person name="Rivas-Marin E."/>
            <person name="Kohn T."/>
            <person name="Peeters S.H."/>
            <person name="Heuer A."/>
            <person name="Rast P."/>
            <person name="Oberbeckmann S."/>
            <person name="Bunk B."/>
            <person name="Jeske O."/>
            <person name="Meyerdierks A."/>
            <person name="Storesund J.E."/>
            <person name="Kallscheuer N."/>
            <person name="Luecker S."/>
            <person name="Lage O.M."/>
            <person name="Pohl T."/>
            <person name="Merkel B.J."/>
            <person name="Hornburger P."/>
            <person name="Mueller R.-W."/>
            <person name="Bruemmer F."/>
            <person name="Labrenz M."/>
            <person name="Spormann A.M."/>
            <person name="Op den Camp H."/>
            <person name="Overmann J."/>
            <person name="Amann R."/>
            <person name="Jetten M.S.M."/>
            <person name="Mascher T."/>
            <person name="Medema M.H."/>
            <person name="Devos D.P."/>
            <person name="Kaster A.-K."/>
            <person name="Ovreas L."/>
            <person name="Rohde M."/>
            <person name="Galperin M.Y."/>
            <person name="Jogler C."/>
        </authorList>
    </citation>
    <scope>NUCLEOTIDE SEQUENCE [LARGE SCALE GENOMIC DNA]</scope>
    <source>
        <strain evidence="1 2">Spa11</strain>
    </source>
</reference>
<dbReference type="EMBL" id="CP036349">
    <property type="protein sequence ID" value="QDV75705.1"/>
    <property type="molecule type" value="Genomic_DNA"/>
</dbReference>
<dbReference type="AlphaFoldDB" id="A0A518KD39"/>
<dbReference type="RefSeq" id="WP_145115439.1">
    <property type="nucleotide sequence ID" value="NZ_CP036349.1"/>
</dbReference>
<keyword evidence="2" id="KW-1185">Reference proteome</keyword>